<dbReference type="InterPro" id="IPR023753">
    <property type="entry name" value="FAD/NAD-binding_dom"/>
</dbReference>
<dbReference type="EC" id="1.6.99.-" evidence="2"/>
<name>A0A1J5R649_9ZZZZ</name>
<dbReference type="InterPro" id="IPR036188">
    <property type="entry name" value="FAD/NAD-bd_sf"/>
</dbReference>
<dbReference type="PRINTS" id="PR00368">
    <property type="entry name" value="FADPNR"/>
</dbReference>
<accession>A0A1J5R649</accession>
<evidence type="ECO:0000259" key="1">
    <source>
        <dbReference type="Pfam" id="PF07992"/>
    </source>
</evidence>
<dbReference type="AlphaFoldDB" id="A0A1J5R649"/>
<comment type="caution">
    <text evidence="2">The sequence shown here is derived from an EMBL/GenBank/DDBJ whole genome shotgun (WGS) entry which is preliminary data.</text>
</comment>
<evidence type="ECO:0000313" key="2">
    <source>
        <dbReference type="EMBL" id="OIQ87519.1"/>
    </source>
</evidence>
<dbReference type="SUPFAM" id="SSF51905">
    <property type="entry name" value="FAD/NAD(P)-binding domain"/>
    <property type="match status" value="2"/>
</dbReference>
<dbReference type="InterPro" id="IPR052541">
    <property type="entry name" value="SQRD"/>
</dbReference>
<sequence length="386" mass="41256">MTGGSVGQTILVLGGGIGGVVTANRLRRHLDRRHRVVLVDRDPTFTFAASYLWVMTGERTPRQITRPLHRLTRRGIDVVIGDIEEVDPGSRTATVDGRKLAADHLVVALGAEQVPQTIPGMAEAGHTFATLPGARRLGIELDAIGRGRILVVTAGPVYRCPAAPYEAAFLIDAHLRRRGVRDRVEVAVHSAEPMPMGVAGVNVADAVKALLAAKDISYQASHQIASAEAGRAVFSDGKVEGFDLLAYMPAIAPPPVIARSTLAGPGGWIEADRQTLRTGFENVYAIGDNVQMLLGIGKPLPRAGIFAHSQGKVVADNIVAAIHGKPSTARFDAHGGCFIEIGDGRAGYGSGDFYAEPSPAVRVRPPARRWHLGKVAFEQEVIRRWL</sequence>
<dbReference type="EMBL" id="MLJW01000418">
    <property type="protein sequence ID" value="OIQ87519.1"/>
    <property type="molecule type" value="Genomic_DNA"/>
</dbReference>
<proteinExistence type="predicted"/>
<organism evidence="2">
    <name type="scientific">mine drainage metagenome</name>
    <dbReference type="NCBI Taxonomy" id="410659"/>
    <lineage>
        <taxon>unclassified sequences</taxon>
        <taxon>metagenomes</taxon>
        <taxon>ecological metagenomes</taxon>
    </lineage>
</organism>
<reference evidence="2" key="1">
    <citation type="submission" date="2016-10" db="EMBL/GenBank/DDBJ databases">
        <title>Sequence of Gallionella enrichment culture.</title>
        <authorList>
            <person name="Poehlein A."/>
            <person name="Muehling M."/>
            <person name="Daniel R."/>
        </authorList>
    </citation>
    <scope>NUCLEOTIDE SEQUENCE</scope>
</reference>
<dbReference type="PANTHER" id="PTHR43755:SF1">
    <property type="entry name" value="FAD-DEPENDENT PYRIDINE NUCLEOTIDE-DISULPHIDE OXIDOREDUCTASE"/>
    <property type="match status" value="1"/>
</dbReference>
<protein>
    <submittedName>
        <fullName evidence="2">NADH dehydrogenase-like protein YjlD</fullName>
        <ecNumber evidence="2">1.6.99.-</ecNumber>
    </submittedName>
</protein>
<dbReference type="Gene3D" id="3.50.50.60">
    <property type="entry name" value="FAD/NAD(P)-binding domain"/>
    <property type="match status" value="2"/>
</dbReference>
<dbReference type="GO" id="GO:0016491">
    <property type="term" value="F:oxidoreductase activity"/>
    <property type="evidence" value="ECO:0007669"/>
    <property type="project" value="UniProtKB-KW"/>
</dbReference>
<feature type="domain" description="FAD/NAD(P)-binding" evidence="1">
    <location>
        <begin position="10"/>
        <end position="290"/>
    </location>
</feature>
<gene>
    <name evidence="2" type="primary">yjlD_8</name>
    <name evidence="2" type="ORF">GALL_306130</name>
</gene>
<keyword evidence="2" id="KW-0560">Oxidoreductase</keyword>
<dbReference type="Pfam" id="PF07992">
    <property type="entry name" value="Pyr_redox_2"/>
    <property type="match status" value="1"/>
</dbReference>
<dbReference type="PANTHER" id="PTHR43755">
    <property type="match status" value="1"/>
</dbReference>